<reference evidence="1 2" key="2">
    <citation type="submission" date="2018-11" db="EMBL/GenBank/DDBJ databases">
        <authorList>
            <consortium name="Pathogen Informatics"/>
        </authorList>
    </citation>
    <scope>NUCLEOTIDE SEQUENCE [LARGE SCALE GENOMIC DNA]</scope>
</reference>
<organism evidence="3">
    <name type="scientific">Gongylonema pulchrum</name>
    <dbReference type="NCBI Taxonomy" id="637853"/>
    <lineage>
        <taxon>Eukaryota</taxon>
        <taxon>Metazoa</taxon>
        <taxon>Ecdysozoa</taxon>
        <taxon>Nematoda</taxon>
        <taxon>Chromadorea</taxon>
        <taxon>Rhabditida</taxon>
        <taxon>Spirurina</taxon>
        <taxon>Spiruromorpha</taxon>
        <taxon>Spiruroidea</taxon>
        <taxon>Gongylonematidae</taxon>
        <taxon>Gongylonema</taxon>
    </lineage>
</organism>
<dbReference type="AlphaFoldDB" id="A0A183DRW2"/>
<evidence type="ECO:0000313" key="1">
    <source>
        <dbReference type="EMBL" id="VDN18801.1"/>
    </source>
</evidence>
<evidence type="ECO:0000313" key="3">
    <source>
        <dbReference type="WBParaSite" id="GPUH_0001146701-mRNA-1"/>
    </source>
</evidence>
<evidence type="ECO:0000313" key="2">
    <source>
        <dbReference type="Proteomes" id="UP000271098"/>
    </source>
</evidence>
<keyword evidence="2" id="KW-1185">Reference proteome</keyword>
<name>A0A183DRW2_9BILA</name>
<gene>
    <name evidence="1" type="ORF">GPUH_LOCUS11453</name>
</gene>
<reference evidence="3" key="1">
    <citation type="submission" date="2016-06" db="UniProtKB">
        <authorList>
            <consortium name="WormBaseParasite"/>
        </authorList>
    </citation>
    <scope>IDENTIFICATION</scope>
</reference>
<accession>A0A183DRW2</accession>
<protein>
    <submittedName>
        <fullName evidence="1 3">Uncharacterized protein</fullName>
    </submittedName>
</protein>
<proteinExistence type="predicted"/>
<dbReference type="WBParaSite" id="GPUH_0001146701-mRNA-1">
    <property type="protein sequence ID" value="GPUH_0001146701-mRNA-1"/>
    <property type="gene ID" value="GPUH_0001146701"/>
</dbReference>
<sequence length="180" mass="20574">MRRRRRTVLWWRSGCLISRGAPQHGQPTIVVLDDGIAGYRHCDGAMSYEEDLSRIDENYMPPEEDLRHSLPPIYENYASRLSGTPGKSDFRGGDHAFLKPPRLSSSMKAFRQLAEERRALKSDPNIEETLVEDTTTFDSPKEVDLHITDFVKRESKECAASVRTGTNDENDLYVSFSYFP</sequence>
<dbReference type="EMBL" id="UYRT01078567">
    <property type="protein sequence ID" value="VDN18801.1"/>
    <property type="molecule type" value="Genomic_DNA"/>
</dbReference>
<dbReference type="Proteomes" id="UP000271098">
    <property type="component" value="Unassembled WGS sequence"/>
</dbReference>